<dbReference type="PROSITE" id="PS50109">
    <property type="entry name" value="HIS_KIN"/>
    <property type="match status" value="1"/>
</dbReference>
<evidence type="ECO:0000256" key="2">
    <source>
        <dbReference type="ARBA" id="ARBA00004651"/>
    </source>
</evidence>
<dbReference type="SMART" id="SM00388">
    <property type="entry name" value="HisKA"/>
    <property type="match status" value="1"/>
</dbReference>
<evidence type="ECO:0000313" key="15">
    <source>
        <dbReference type="EMBL" id="MDQ0175007.1"/>
    </source>
</evidence>
<evidence type="ECO:0000256" key="11">
    <source>
        <dbReference type="ARBA" id="ARBA00023012"/>
    </source>
</evidence>
<keyword evidence="9" id="KW-0067">ATP-binding</keyword>
<dbReference type="GO" id="GO:0016301">
    <property type="term" value="F:kinase activity"/>
    <property type="evidence" value="ECO:0007669"/>
    <property type="project" value="UniProtKB-KW"/>
</dbReference>
<dbReference type="PRINTS" id="PR01780">
    <property type="entry name" value="LANTIREGPROT"/>
</dbReference>
<dbReference type="SUPFAM" id="SSF55874">
    <property type="entry name" value="ATPase domain of HSP90 chaperone/DNA topoisomerase II/histidine kinase"/>
    <property type="match status" value="1"/>
</dbReference>
<dbReference type="EMBL" id="JAUSTT010000003">
    <property type="protein sequence ID" value="MDQ0175007.1"/>
    <property type="molecule type" value="Genomic_DNA"/>
</dbReference>
<dbReference type="EC" id="2.7.13.3" evidence="3"/>
<dbReference type="CDD" id="cd00082">
    <property type="entry name" value="HisKA"/>
    <property type="match status" value="1"/>
</dbReference>
<dbReference type="Pfam" id="PF00512">
    <property type="entry name" value="HisKA"/>
    <property type="match status" value="1"/>
</dbReference>
<feature type="transmembrane region" description="Helical" evidence="13">
    <location>
        <begin position="14"/>
        <end position="37"/>
    </location>
</feature>
<protein>
    <recommendedName>
        <fullName evidence="3">histidine kinase</fullName>
        <ecNumber evidence="3">2.7.13.3</ecNumber>
    </recommendedName>
</protein>
<dbReference type="InterPro" id="IPR005467">
    <property type="entry name" value="His_kinase_dom"/>
</dbReference>
<dbReference type="InterPro" id="IPR036097">
    <property type="entry name" value="HisK_dim/P_sf"/>
</dbReference>
<evidence type="ECO:0000256" key="13">
    <source>
        <dbReference type="SAM" id="Phobius"/>
    </source>
</evidence>
<keyword evidence="10 13" id="KW-1133">Transmembrane helix</keyword>
<feature type="domain" description="Histidine kinase" evidence="14">
    <location>
        <begin position="238"/>
        <end position="448"/>
    </location>
</feature>
<reference evidence="15 16" key="1">
    <citation type="submission" date="2023-07" db="EMBL/GenBank/DDBJ databases">
        <title>Genomic Encyclopedia of Type Strains, Phase IV (KMG-IV): sequencing the most valuable type-strain genomes for metagenomic binning, comparative biology and taxonomic classification.</title>
        <authorList>
            <person name="Goeker M."/>
        </authorList>
    </citation>
    <scope>NUCLEOTIDE SEQUENCE [LARGE SCALE GENOMIC DNA]</scope>
    <source>
        <strain evidence="15 16">DSM 23837</strain>
    </source>
</reference>
<keyword evidence="4" id="KW-1003">Cell membrane</keyword>
<evidence type="ECO:0000259" key="14">
    <source>
        <dbReference type="PROSITE" id="PS50109"/>
    </source>
</evidence>
<dbReference type="InterPro" id="IPR003661">
    <property type="entry name" value="HisK_dim/P_dom"/>
</dbReference>
<comment type="catalytic activity">
    <reaction evidence="1">
        <text>ATP + protein L-histidine = ADP + protein N-phospho-L-histidine.</text>
        <dbReference type="EC" id="2.7.13.3"/>
    </reaction>
</comment>
<evidence type="ECO:0000256" key="10">
    <source>
        <dbReference type="ARBA" id="ARBA00022989"/>
    </source>
</evidence>
<feature type="transmembrane region" description="Helical" evidence="13">
    <location>
        <begin position="147"/>
        <end position="164"/>
    </location>
</feature>
<evidence type="ECO:0000256" key="1">
    <source>
        <dbReference type="ARBA" id="ARBA00000085"/>
    </source>
</evidence>
<organism evidence="15 16">
    <name type="scientific">Bacillus chungangensis</name>
    <dbReference type="NCBI Taxonomy" id="587633"/>
    <lineage>
        <taxon>Bacteria</taxon>
        <taxon>Bacillati</taxon>
        <taxon>Bacillota</taxon>
        <taxon>Bacilli</taxon>
        <taxon>Bacillales</taxon>
        <taxon>Bacillaceae</taxon>
        <taxon>Bacillus</taxon>
    </lineage>
</organism>
<proteinExistence type="predicted"/>
<keyword evidence="11" id="KW-0902">Two-component regulatory system</keyword>
<evidence type="ECO:0000256" key="12">
    <source>
        <dbReference type="ARBA" id="ARBA00023136"/>
    </source>
</evidence>
<dbReference type="PANTHER" id="PTHR45453">
    <property type="entry name" value="PHOSPHATE REGULON SENSOR PROTEIN PHOR"/>
    <property type="match status" value="1"/>
</dbReference>
<accession>A0ABT9WPX7</accession>
<gene>
    <name evidence="15" type="ORF">J2S08_000841</name>
</gene>
<dbReference type="SUPFAM" id="SSF47384">
    <property type="entry name" value="Homodimeric domain of signal transducing histidine kinase"/>
    <property type="match status" value="1"/>
</dbReference>
<keyword evidence="5" id="KW-0808">Transferase</keyword>
<evidence type="ECO:0000256" key="6">
    <source>
        <dbReference type="ARBA" id="ARBA00022692"/>
    </source>
</evidence>
<keyword evidence="12 13" id="KW-0472">Membrane</keyword>
<dbReference type="Proteomes" id="UP001223586">
    <property type="component" value="Unassembled WGS sequence"/>
</dbReference>
<evidence type="ECO:0000256" key="8">
    <source>
        <dbReference type="ARBA" id="ARBA00022777"/>
    </source>
</evidence>
<evidence type="ECO:0000256" key="3">
    <source>
        <dbReference type="ARBA" id="ARBA00012438"/>
    </source>
</evidence>
<keyword evidence="8 15" id="KW-0418">Kinase</keyword>
<comment type="caution">
    <text evidence="15">The sequence shown here is derived from an EMBL/GenBank/DDBJ whole genome shotgun (WGS) entry which is preliminary data.</text>
</comment>
<evidence type="ECO:0000313" key="16">
    <source>
        <dbReference type="Proteomes" id="UP001223586"/>
    </source>
</evidence>
<keyword evidence="16" id="KW-1185">Reference proteome</keyword>
<keyword evidence="7" id="KW-0547">Nucleotide-binding</keyword>
<dbReference type="Pfam" id="PF02518">
    <property type="entry name" value="HATPase_c"/>
    <property type="match status" value="1"/>
</dbReference>
<dbReference type="Gene3D" id="1.10.287.130">
    <property type="match status" value="1"/>
</dbReference>
<dbReference type="PANTHER" id="PTHR45453:SF2">
    <property type="entry name" value="HISTIDINE KINASE"/>
    <property type="match status" value="1"/>
</dbReference>
<dbReference type="InterPro" id="IPR008358">
    <property type="entry name" value="Sig_transdc_His_kin/Pase_MprB"/>
</dbReference>
<sequence length="462" mass="53408">MGIKNTLSVYLVKWMIKLGFAGLMMLMLNIGLVTWGINHHLFIPANEPIKNSEKIKSEVENSDYIDSSIIPPELDYAIFNKQTKKMVKSNMNSRNTETAKKAFKNPRNGKMSSFIRYNSQYETILIHYSLKIQFANIELRRVFPNPGVWLSILSIMIYCIYLVWNIRSFSQIIIQENQKLIKVARKIKEKDLNIEFPRVQFNEYKDVMCAMESLSEALVKSIQKEIEVTQSKAEQISYLIHDIKIPLTIIKGNIELLEVMKSDDMKENFSDMMNSIKQIEQYIQEVIDINLNNKQLNMDKEEKSVIDFLNKLEAEVSSLGNNIIVDDFTEKGTSLFIDVNLLIRAINNIVLNGIERTPQHEKLQLIVRQENDLIQFIIIDRGPGFSEEALRKGTELFYTENDGRTNNSHYGLGLTFTEKVIKQHNGRMKLSNNASHSGEVLVELPILNRKQKRVNREIGIIQ</sequence>
<dbReference type="SMART" id="SM00387">
    <property type="entry name" value="HATPase_c"/>
    <property type="match status" value="1"/>
</dbReference>
<dbReference type="InterPro" id="IPR003594">
    <property type="entry name" value="HATPase_dom"/>
</dbReference>
<dbReference type="Gene3D" id="3.30.565.10">
    <property type="entry name" value="Histidine kinase-like ATPase, C-terminal domain"/>
    <property type="match status" value="1"/>
</dbReference>
<name>A0ABT9WPX7_9BACI</name>
<evidence type="ECO:0000256" key="7">
    <source>
        <dbReference type="ARBA" id="ARBA00022741"/>
    </source>
</evidence>
<comment type="subcellular location">
    <subcellularLocation>
        <location evidence="2">Cell membrane</location>
        <topology evidence="2">Multi-pass membrane protein</topology>
    </subcellularLocation>
</comment>
<keyword evidence="6 13" id="KW-0812">Transmembrane</keyword>
<evidence type="ECO:0000256" key="4">
    <source>
        <dbReference type="ARBA" id="ARBA00022475"/>
    </source>
</evidence>
<evidence type="ECO:0000256" key="5">
    <source>
        <dbReference type="ARBA" id="ARBA00022679"/>
    </source>
</evidence>
<dbReference type="RefSeq" id="WP_307226943.1">
    <property type="nucleotide sequence ID" value="NZ_JAUSTT010000003.1"/>
</dbReference>
<dbReference type="InterPro" id="IPR050351">
    <property type="entry name" value="BphY/WalK/GraS-like"/>
</dbReference>
<evidence type="ECO:0000256" key="9">
    <source>
        <dbReference type="ARBA" id="ARBA00022840"/>
    </source>
</evidence>
<dbReference type="InterPro" id="IPR036890">
    <property type="entry name" value="HATPase_C_sf"/>
</dbReference>